<organism evidence="2 3">
    <name type="scientific">Paenibacillus sepulcri</name>
    <dbReference type="NCBI Taxonomy" id="359917"/>
    <lineage>
        <taxon>Bacteria</taxon>
        <taxon>Bacillati</taxon>
        <taxon>Bacillota</taxon>
        <taxon>Bacilli</taxon>
        <taxon>Bacillales</taxon>
        <taxon>Paenibacillaceae</taxon>
        <taxon>Paenibacillus</taxon>
    </lineage>
</organism>
<feature type="domain" description="SLH" evidence="1">
    <location>
        <begin position="45"/>
        <end position="104"/>
    </location>
</feature>
<accession>A0ABS7C4X7</accession>
<dbReference type="PROSITE" id="PS51272">
    <property type="entry name" value="SLH"/>
    <property type="match status" value="2"/>
</dbReference>
<proteinExistence type="predicted"/>
<dbReference type="InterPro" id="IPR001119">
    <property type="entry name" value="SLH_dom"/>
</dbReference>
<reference evidence="2 3" key="1">
    <citation type="submission" date="2021-07" db="EMBL/GenBank/DDBJ databases">
        <title>Paenibacillus radiodurans sp. nov., isolated from the southeastern edge of Tengger Desert.</title>
        <authorList>
            <person name="Zhang G."/>
        </authorList>
    </citation>
    <scope>NUCLEOTIDE SEQUENCE [LARGE SCALE GENOMIC DNA]</scope>
    <source>
        <strain evidence="2 3">CCM 7311</strain>
    </source>
</reference>
<dbReference type="Pfam" id="PF00395">
    <property type="entry name" value="SLH"/>
    <property type="match status" value="1"/>
</dbReference>
<evidence type="ECO:0000313" key="2">
    <source>
        <dbReference type="EMBL" id="MBW7455938.1"/>
    </source>
</evidence>
<feature type="domain" description="SLH" evidence="1">
    <location>
        <begin position="1"/>
        <end position="44"/>
    </location>
</feature>
<name>A0ABS7C4X7_9BACL</name>
<protein>
    <submittedName>
        <fullName evidence="2">S-layer homology domain-containing protein</fullName>
    </submittedName>
</protein>
<feature type="non-terminal residue" evidence="2">
    <location>
        <position position="1"/>
    </location>
</feature>
<comment type="caution">
    <text evidence="2">The sequence shown here is derived from an EMBL/GenBank/DDBJ whole genome shotgun (WGS) entry which is preliminary data.</text>
</comment>
<dbReference type="Proteomes" id="UP001519887">
    <property type="component" value="Unassembled WGS sequence"/>
</dbReference>
<evidence type="ECO:0000313" key="3">
    <source>
        <dbReference type="Proteomes" id="UP001519887"/>
    </source>
</evidence>
<sequence length="104" mass="10769">AQAVQLGIISGYEDGTFRPNANITHAEMIAMVMRGSGLPMSPSQHTGYADDADIPDWAKAAAATAGENGIIAAGSIADNNFAPQVLSTRAEAASAIVRMLRIRA</sequence>
<evidence type="ECO:0000259" key="1">
    <source>
        <dbReference type="PROSITE" id="PS51272"/>
    </source>
</evidence>
<gene>
    <name evidence="2" type="ORF">K0U00_18070</name>
</gene>
<keyword evidence="3" id="KW-1185">Reference proteome</keyword>
<dbReference type="EMBL" id="JAHZIK010000462">
    <property type="protein sequence ID" value="MBW7455938.1"/>
    <property type="molecule type" value="Genomic_DNA"/>
</dbReference>